<gene>
    <name evidence="4" type="ORF">JIV24_05605</name>
</gene>
<dbReference type="EMBL" id="JAENRR010000009">
    <property type="protein sequence ID" value="MBK3516808.1"/>
    <property type="molecule type" value="Genomic_DNA"/>
</dbReference>
<protein>
    <submittedName>
        <fullName evidence="4">IS1182 family transposase</fullName>
    </submittedName>
</protein>
<name>A0ABS1HHQ8_9BACT</name>
<evidence type="ECO:0000259" key="2">
    <source>
        <dbReference type="Pfam" id="PF05598"/>
    </source>
</evidence>
<dbReference type="PANTHER" id="PTHR33408:SF2">
    <property type="entry name" value="TRANSPOSASE DDE DOMAIN-CONTAINING PROTEIN"/>
    <property type="match status" value="1"/>
</dbReference>
<comment type="caution">
    <text evidence="4">The sequence shown here is derived from an EMBL/GenBank/DDBJ whole genome shotgun (WGS) entry which is preliminary data.</text>
</comment>
<dbReference type="Pfam" id="PF05598">
    <property type="entry name" value="DUF772"/>
    <property type="match status" value="1"/>
</dbReference>
<evidence type="ECO:0000259" key="3">
    <source>
        <dbReference type="Pfam" id="PF13751"/>
    </source>
</evidence>
<dbReference type="RefSeq" id="WP_200464039.1">
    <property type="nucleotide sequence ID" value="NZ_JAENRR010000009.1"/>
</dbReference>
<keyword evidence="5" id="KW-1185">Reference proteome</keyword>
<organism evidence="4 5">
    <name type="scientific">Carboxylicivirga marina</name>
    <dbReference type="NCBI Taxonomy" id="2800988"/>
    <lineage>
        <taxon>Bacteria</taxon>
        <taxon>Pseudomonadati</taxon>
        <taxon>Bacteroidota</taxon>
        <taxon>Bacteroidia</taxon>
        <taxon>Marinilabiliales</taxon>
        <taxon>Marinilabiliaceae</taxon>
        <taxon>Carboxylicivirga</taxon>
    </lineage>
</organism>
<evidence type="ECO:0000313" key="5">
    <source>
        <dbReference type="Proteomes" id="UP000605676"/>
    </source>
</evidence>
<feature type="coiled-coil region" evidence="1">
    <location>
        <begin position="163"/>
        <end position="213"/>
    </location>
</feature>
<dbReference type="NCBIfam" id="NF033551">
    <property type="entry name" value="transpos_IS1182"/>
    <property type="match status" value="1"/>
</dbReference>
<sequence length="506" mass="58734">MVHQQGEDRNQMFMFSLEGAIAPDAFVRVVDAFVDAIDLKSFGFNHVECKEEGRPPYHPGALMKLYLYGYRYGIRTSRRLEREAQTNIEAMWLLSGLRPKYKTIADFRKNHPKAFREVFRRFVCLLKEWKLIDGETIAIDSFKIRGDNSLKNNFNEKKLKQHIEYIDNKIAEYEVQLEQAEKAEEKEALTSKIKERQDKKVKYEQIKNQLDERGEDQISTTDPDAKSVVFQRNSVRVGYNIQASSGAKHKLMVEFGTGDVNDTHALAPMAIASKELLQVEELSVLADKGYHTGEQLHQCHTHNITSFVSPKEPSTKDTGLYPISAFIYNTEHDYYTCPCGSKMLSNGKWHKRSENRRRKKSDTLFKRYTTKDCKTCDSRQLCTQSKVNGRNIDRSQYAYDVELNNQRVNNNPEYYRQRQQITEHMFGTFKRQWGFTHTLLRGKEKVLGEVGLLFISYNLSRSINIIGAKKLIDMLKKHASKLNYQVRAILSLFEALKFQSLEVQLS</sequence>
<proteinExistence type="predicted"/>
<dbReference type="PANTHER" id="PTHR33408">
    <property type="entry name" value="TRANSPOSASE"/>
    <property type="match status" value="1"/>
</dbReference>
<keyword evidence="1" id="KW-0175">Coiled coil</keyword>
<dbReference type="InterPro" id="IPR047629">
    <property type="entry name" value="IS1182_transpos"/>
</dbReference>
<dbReference type="Proteomes" id="UP000605676">
    <property type="component" value="Unassembled WGS sequence"/>
</dbReference>
<accession>A0ABS1HHQ8</accession>
<dbReference type="InterPro" id="IPR025668">
    <property type="entry name" value="Tnp_DDE_dom"/>
</dbReference>
<feature type="domain" description="Transposase DDE" evidence="3">
    <location>
        <begin position="336"/>
        <end position="461"/>
    </location>
</feature>
<evidence type="ECO:0000313" key="4">
    <source>
        <dbReference type="EMBL" id="MBK3516808.1"/>
    </source>
</evidence>
<feature type="domain" description="Transposase InsH N-terminal" evidence="2">
    <location>
        <begin position="16"/>
        <end position="109"/>
    </location>
</feature>
<reference evidence="4 5" key="1">
    <citation type="submission" date="2021-01" db="EMBL/GenBank/DDBJ databases">
        <title>Carboxyliciviraga sp.nov., isolated from coastal sediments.</title>
        <authorList>
            <person name="Lu D."/>
            <person name="Zhang T."/>
        </authorList>
    </citation>
    <scope>NUCLEOTIDE SEQUENCE [LARGE SCALE GENOMIC DNA]</scope>
    <source>
        <strain evidence="4 5">N1Y132</strain>
    </source>
</reference>
<dbReference type="Pfam" id="PF13751">
    <property type="entry name" value="DDE_Tnp_1_6"/>
    <property type="match status" value="1"/>
</dbReference>
<dbReference type="InterPro" id="IPR008490">
    <property type="entry name" value="Transposase_InsH_N"/>
</dbReference>
<evidence type="ECO:0000256" key="1">
    <source>
        <dbReference type="SAM" id="Coils"/>
    </source>
</evidence>